<accession>A0AAV5N1K5</accession>
<dbReference type="EMBL" id="BRLH01000001">
    <property type="protein sequence ID" value="GKX54332.1"/>
    <property type="molecule type" value="Genomic_DNA"/>
</dbReference>
<evidence type="ECO:0000313" key="1">
    <source>
        <dbReference type="EMBL" id="GKX54332.1"/>
    </source>
</evidence>
<dbReference type="PANTHER" id="PTHR47923:SF1">
    <property type="entry name" value="INSERTION ELEMENT IS1 1 PROTEIN INSA-RELATED"/>
    <property type="match status" value="1"/>
</dbReference>
<reference evidence="1" key="1">
    <citation type="submission" date="2022-06" db="EMBL/GenBank/DDBJ databases">
        <title>Draft genome sequences of Leminorella grimontii str. JCM5902.</title>
        <authorList>
            <person name="Wakabayashi Y."/>
            <person name="Kojima K."/>
        </authorList>
    </citation>
    <scope>NUCLEOTIDE SEQUENCE</scope>
    <source>
        <strain evidence="1">JCM 5902</strain>
    </source>
</reference>
<keyword evidence="2" id="KW-1185">Reference proteome</keyword>
<dbReference type="RefSeq" id="WP_134389068.1">
    <property type="nucleotide sequence ID" value="NZ_BRLH01000001.1"/>
</dbReference>
<organism evidence="1 2">
    <name type="scientific">Leminorella grimontii</name>
    <dbReference type="NCBI Taxonomy" id="82981"/>
    <lineage>
        <taxon>Bacteria</taxon>
        <taxon>Pseudomonadati</taxon>
        <taxon>Pseudomonadota</taxon>
        <taxon>Gammaproteobacteria</taxon>
        <taxon>Enterobacterales</taxon>
        <taxon>Budviciaceae</taxon>
        <taxon>Leminorella</taxon>
    </lineage>
</organism>
<dbReference type="GO" id="GO:0006313">
    <property type="term" value="P:DNA transposition"/>
    <property type="evidence" value="ECO:0007669"/>
    <property type="project" value="TreeGrafter"/>
</dbReference>
<proteinExistence type="predicted"/>
<sequence>MRSPNLFNPLCPYCRKNDRVTKHGKGSSGLPRYHCKACRRSFQTQYYYRGNRPETNEQIRQLIEQGWAPEKIGAYLKISANTVNRRLSLYKQNKGH</sequence>
<protein>
    <submittedName>
        <fullName evidence="1">Transposase</fullName>
    </submittedName>
</protein>
<dbReference type="InterPro" id="IPR051252">
    <property type="entry name" value="IS1_transposase_InsA"/>
</dbReference>
<comment type="caution">
    <text evidence="1">The sequence shown here is derived from an EMBL/GenBank/DDBJ whole genome shotgun (WGS) entry which is preliminary data.</text>
</comment>
<name>A0AAV5N1K5_9GAMM</name>
<dbReference type="PANTHER" id="PTHR47923">
    <property type="entry name" value="INSERTION ELEMENT IS1 1 PROTEIN INSA-RELATED"/>
    <property type="match status" value="1"/>
</dbReference>
<gene>
    <name evidence="1" type="primary">insA</name>
    <name evidence="1" type="ORF">SOASR030_04440</name>
</gene>
<dbReference type="AlphaFoldDB" id="A0AAV5N1K5"/>
<dbReference type="Proteomes" id="UP001058124">
    <property type="component" value="Unassembled WGS sequence"/>
</dbReference>
<evidence type="ECO:0000313" key="2">
    <source>
        <dbReference type="Proteomes" id="UP001058124"/>
    </source>
</evidence>